<dbReference type="PANTHER" id="PTHR11266">
    <property type="entry name" value="PEROXISOMAL MEMBRANE PROTEIN 2, PXMP2 MPV17"/>
    <property type="match status" value="1"/>
</dbReference>
<evidence type="ECO:0000256" key="6">
    <source>
        <dbReference type="SAM" id="Coils"/>
    </source>
</evidence>
<evidence type="ECO:0000256" key="4">
    <source>
        <dbReference type="ARBA" id="ARBA00022989"/>
    </source>
</evidence>
<dbReference type="AlphaFoldDB" id="A0A7S4C4C1"/>
<dbReference type="InterPro" id="IPR007248">
    <property type="entry name" value="Mpv17_PMP22"/>
</dbReference>
<keyword evidence="4 7" id="KW-1133">Transmembrane helix</keyword>
<keyword evidence="3 7" id="KW-0812">Transmembrane</keyword>
<accession>A0A7S4C4C1</accession>
<keyword evidence="6" id="KW-0175">Coiled coil</keyword>
<sequence length="403" mass="43789">MIIPIAAMHRRLARTPTMLPTFSRSQACIGQLRMLHTRGMSAALGPQQLPKILQVRGSFLQSLQKPICNARRSCSSAASESPLTPLEHYAAALRSHPILANAITTGVLCAFGDGLAQLVEGRVQRVEETGAQPEGESGQSAAQQQKYDVMRTVRMGIYGVFVCGPLLAVWYRVLNRVSDAVSVTYAPVVVSGWLREALANAAPLRWAALLHKADSPIVSPMQLLAAKVMADCFLFQAPLLNIYFVTMGILEGLYPSQILEKTQASFHQAWALSLLIWTPVQCVNLYFVPAAFQAVVVAAVNVGWKATLSVINAHSGNKAEAQAHAAQAKQAAEADANIRDVNQLVDENRALVIHTDALVRENQELRKLVAQLKEEVNDLILRLAASRIALSSSETREGESSNK</sequence>
<proteinExistence type="inferred from homology"/>
<feature type="transmembrane region" description="Helical" evidence="7">
    <location>
        <begin position="155"/>
        <end position="173"/>
    </location>
</feature>
<protein>
    <submittedName>
        <fullName evidence="8">Uncharacterized protein</fullName>
    </submittedName>
</protein>
<keyword evidence="5 7" id="KW-0472">Membrane</keyword>
<evidence type="ECO:0000256" key="3">
    <source>
        <dbReference type="ARBA" id="ARBA00022692"/>
    </source>
</evidence>
<evidence type="ECO:0000256" key="5">
    <source>
        <dbReference type="ARBA" id="ARBA00023136"/>
    </source>
</evidence>
<feature type="coiled-coil region" evidence="6">
    <location>
        <begin position="355"/>
        <end position="389"/>
    </location>
</feature>
<organism evidence="8">
    <name type="scientific">Chrysotila carterae</name>
    <name type="common">Marine alga</name>
    <name type="synonym">Syracosphaera carterae</name>
    <dbReference type="NCBI Taxonomy" id="13221"/>
    <lineage>
        <taxon>Eukaryota</taxon>
        <taxon>Haptista</taxon>
        <taxon>Haptophyta</taxon>
        <taxon>Prymnesiophyceae</taxon>
        <taxon>Isochrysidales</taxon>
        <taxon>Isochrysidaceae</taxon>
        <taxon>Chrysotila</taxon>
    </lineage>
</organism>
<dbReference type="EMBL" id="HBIZ01063593">
    <property type="protein sequence ID" value="CAE0786573.1"/>
    <property type="molecule type" value="Transcribed_RNA"/>
</dbReference>
<evidence type="ECO:0000256" key="2">
    <source>
        <dbReference type="ARBA" id="ARBA00006824"/>
    </source>
</evidence>
<evidence type="ECO:0000256" key="7">
    <source>
        <dbReference type="SAM" id="Phobius"/>
    </source>
</evidence>
<gene>
    <name evidence="8" type="ORF">PCAR00345_LOCUS39281</name>
</gene>
<evidence type="ECO:0000313" key="8">
    <source>
        <dbReference type="EMBL" id="CAE0786573.1"/>
    </source>
</evidence>
<evidence type="ECO:0000256" key="1">
    <source>
        <dbReference type="ARBA" id="ARBA00004141"/>
    </source>
</evidence>
<comment type="subcellular location">
    <subcellularLocation>
        <location evidence="1">Membrane</location>
        <topology evidence="1">Multi-pass membrane protein</topology>
    </subcellularLocation>
</comment>
<dbReference type="GO" id="GO:0016020">
    <property type="term" value="C:membrane"/>
    <property type="evidence" value="ECO:0007669"/>
    <property type="project" value="UniProtKB-SubCell"/>
</dbReference>
<dbReference type="Pfam" id="PF04117">
    <property type="entry name" value="Mpv17_PMP22"/>
    <property type="match status" value="1"/>
</dbReference>
<name>A0A7S4C4C1_CHRCT</name>
<reference evidence="8" key="1">
    <citation type="submission" date="2021-01" db="EMBL/GenBank/DDBJ databases">
        <authorList>
            <person name="Corre E."/>
            <person name="Pelletier E."/>
            <person name="Niang G."/>
            <person name="Scheremetjew M."/>
            <person name="Finn R."/>
            <person name="Kale V."/>
            <person name="Holt S."/>
            <person name="Cochrane G."/>
            <person name="Meng A."/>
            <person name="Brown T."/>
            <person name="Cohen L."/>
        </authorList>
    </citation>
    <scope>NUCLEOTIDE SEQUENCE</scope>
    <source>
        <strain evidence="8">CCMP645</strain>
    </source>
</reference>
<dbReference type="GO" id="GO:0005737">
    <property type="term" value="C:cytoplasm"/>
    <property type="evidence" value="ECO:0007669"/>
    <property type="project" value="TreeGrafter"/>
</dbReference>
<comment type="similarity">
    <text evidence="2">Belongs to the peroxisomal membrane protein PXMP2/4 family.</text>
</comment>